<dbReference type="PANTHER" id="PTHR24299">
    <property type="entry name" value="CYTOCHROME P450 FAMILY 1"/>
    <property type="match status" value="1"/>
</dbReference>
<dbReference type="InterPro" id="IPR036396">
    <property type="entry name" value="Cyt_P450_sf"/>
</dbReference>
<dbReference type="EMBL" id="CAUEEQ010038808">
    <property type="protein sequence ID" value="CAJ0954692.1"/>
    <property type="molecule type" value="Genomic_DNA"/>
</dbReference>
<evidence type="ECO:0000256" key="2">
    <source>
        <dbReference type="ARBA" id="ARBA00023004"/>
    </source>
</evidence>
<reference evidence="3" key="1">
    <citation type="submission" date="2023-07" db="EMBL/GenBank/DDBJ databases">
        <authorList>
            <person name="Stuckert A."/>
        </authorList>
    </citation>
    <scope>NUCLEOTIDE SEQUENCE</scope>
</reference>
<dbReference type="Proteomes" id="UP001176940">
    <property type="component" value="Unassembled WGS sequence"/>
</dbReference>
<keyword evidence="2" id="KW-0408">Iron</keyword>
<evidence type="ECO:0000313" key="3">
    <source>
        <dbReference type="EMBL" id="CAJ0954692.1"/>
    </source>
</evidence>
<dbReference type="Pfam" id="PF00067">
    <property type="entry name" value="p450"/>
    <property type="match status" value="1"/>
</dbReference>
<evidence type="ECO:0000313" key="4">
    <source>
        <dbReference type="Proteomes" id="UP001176940"/>
    </source>
</evidence>
<dbReference type="PRINTS" id="PR00463">
    <property type="entry name" value="EP450I"/>
</dbReference>
<comment type="similarity">
    <text evidence="1">Belongs to the cytochrome P450 family.</text>
</comment>
<evidence type="ECO:0008006" key="5">
    <source>
        <dbReference type="Google" id="ProtNLM"/>
    </source>
</evidence>
<accession>A0ABN9M601</accession>
<gene>
    <name evidence="3" type="ORF">RIMI_LOCUS14808302</name>
</gene>
<dbReference type="SUPFAM" id="SSF48264">
    <property type="entry name" value="Cytochrome P450"/>
    <property type="match status" value="1"/>
</dbReference>
<dbReference type="InterPro" id="IPR002401">
    <property type="entry name" value="Cyt_P450_E_grp-I"/>
</dbReference>
<comment type="caution">
    <text evidence="3">The sequence shown here is derived from an EMBL/GenBank/DDBJ whole genome shotgun (WGS) entry which is preliminary data.</text>
</comment>
<sequence length="80" mass="9178">MPLPVIGNLNLLDLEKPHESLMQLSEKYGEIFTLHFGPKKMVILAGYKIIKEALVTRADDFGERAIAPIFENGFKRTWYL</sequence>
<dbReference type="Gene3D" id="1.10.630.10">
    <property type="entry name" value="Cytochrome P450"/>
    <property type="match status" value="1"/>
</dbReference>
<protein>
    <recommendedName>
        <fullName evidence="5">Cytochrome P450</fullName>
    </recommendedName>
</protein>
<dbReference type="InterPro" id="IPR001128">
    <property type="entry name" value="Cyt_P450"/>
</dbReference>
<keyword evidence="4" id="KW-1185">Reference proteome</keyword>
<evidence type="ECO:0000256" key="1">
    <source>
        <dbReference type="ARBA" id="ARBA00010617"/>
    </source>
</evidence>
<name>A0ABN9M601_9NEOB</name>
<organism evidence="3 4">
    <name type="scientific">Ranitomeya imitator</name>
    <name type="common">mimic poison frog</name>
    <dbReference type="NCBI Taxonomy" id="111125"/>
    <lineage>
        <taxon>Eukaryota</taxon>
        <taxon>Metazoa</taxon>
        <taxon>Chordata</taxon>
        <taxon>Craniata</taxon>
        <taxon>Vertebrata</taxon>
        <taxon>Euteleostomi</taxon>
        <taxon>Amphibia</taxon>
        <taxon>Batrachia</taxon>
        <taxon>Anura</taxon>
        <taxon>Neobatrachia</taxon>
        <taxon>Hyloidea</taxon>
        <taxon>Dendrobatidae</taxon>
        <taxon>Dendrobatinae</taxon>
        <taxon>Ranitomeya</taxon>
    </lineage>
</organism>
<proteinExistence type="inferred from homology"/>